<dbReference type="PROSITE" id="PS00211">
    <property type="entry name" value="ABC_TRANSPORTER_1"/>
    <property type="match status" value="1"/>
</dbReference>
<name>A0ABW6FPM1_9ACTN</name>
<dbReference type="SMART" id="SM00382">
    <property type="entry name" value="AAA"/>
    <property type="match status" value="1"/>
</dbReference>
<reference evidence="6 7" key="1">
    <citation type="submission" date="2024-09" db="EMBL/GenBank/DDBJ databases">
        <title>The Natural Products Discovery Center: Release of the First 8490 Sequenced Strains for Exploring Actinobacteria Biosynthetic Diversity.</title>
        <authorList>
            <person name="Kalkreuter E."/>
            <person name="Kautsar S.A."/>
            <person name="Yang D."/>
            <person name="Bader C.D."/>
            <person name="Teijaro C.N."/>
            <person name="Fluegel L."/>
            <person name="Davis C.M."/>
            <person name="Simpson J.R."/>
            <person name="Lauterbach L."/>
            <person name="Steele A.D."/>
            <person name="Gui C."/>
            <person name="Meng S."/>
            <person name="Li G."/>
            <person name="Viehrig K."/>
            <person name="Ye F."/>
            <person name="Su P."/>
            <person name="Kiefer A.F."/>
            <person name="Nichols A."/>
            <person name="Cepeda A.J."/>
            <person name="Yan W."/>
            <person name="Fan B."/>
            <person name="Jiang Y."/>
            <person name="Adhikari A."/>
            <person name="Zheng C.-J."/>
            <person name="Schuster L."/>
            <person name="Cowan T.M."/>
            <person name="Smanski M.J."/>
            <person name="Chevrette M.G."/>
            <person name="De Carvalho L.P.S."/>
            <person name="Shen B."/>
        </authorList>
    </citation>
    <scope>NUCLEOTIDE SEQUENCE [LARGE SCALE GENOMIC DNA]</scope>
    <source>
        <strain evidence="6 7">NPDC058348</strain>
    </source>
</reference>
<proteinExistence type="predicted"/>
<dbReference type="Proteomes" id="UP001598448">
    <property type="component" value="Unassembled WGS sequence"/>
</dbReference>
<dbReference type="PROSITE" id="PS50893">
    <property type="entry name" value="ABC_TRANSPORTER_2"/>
    <property type="match status" value="1"/>
</dbReference>
<protein>
    <submittedName>
        <fullName evidence="6">ABC transporter ATP-binding protein</fullName>
    </submittedName>
</protein>
<dbReference type="RefSeq" id="WP_386717379.1">
    <property type="nucleotide sequence ID" value="NZ_JBHXIJ010000177.1"/>
</dbReference>
<dbReference type="InterPro" id="IPR027417">
    <property type="entry name" value="P-loop_NTPase"/>
</dbReference>
<dbReference type="Pfam" id="PF00005">
    <property type="entry name" value="ABC_tran"/>
    <property type="match status" value="1"/>
</dbReference>
<dbReference type="InterPro" id="IPR017911">
    <property type="entry name" value="MacB-like_ATP-bd"/>
</dbReference>
<comment type="caution">
    <text evidence="6">The sequence shown here is derived from an EMBL/GenBank/DDBJ whole genome shotgun (WGS) entry which is preliminary data.</text>
</comment>
<dbReference type="GO" id="GO:0005524">
    <property type="term" value="F:ATP binding"/>
    <property type="evidence" value="ECO:0007669"/>
    <property type="project" value="UniProtKB-KW"/>
</dbReference>
<gene>
    <name evidence="6" type="ORF">ACFWJN_22245</name>
</gene>
<sequence>MSATGQAPDAPAAEPGPPDAEPVVELTEVTRSYPGAPPVHAVRALSLRVRPGELLAVVGPSGSGKSTLLNLIGTLDRPTGGRVRIAGYPVERLSDRQLSALRAEHIGFVFQQFFLTQGVSAVDNVAEGLLYAGLSRRARTAAAAESLRRVGLGHRLRHRPHELSGGERQRVALARAVAGRPSLLLADEPTGSLDTASGARVVELLRELNADGTTVVVITHDTELAARMPRRVVMRDGRLVEDRRGDATRTPLEATR</sequence>
<dbReference type="InterPro" id="IPR017871">
    <property type="entry name" value="ABC_transporter-like_CS"/>
</dbReference>
<keyword evidence="2" id="KW-0547">Nucleotide-binding</keyword>
<dbReference type="InterPro" id="IPR003593">
    <property type="entry name" value="AAA+_ATPase"/>
</dbReference>
<evidence type="ECO:0000256" key="4">
    <source>
        <dbReference type="SAM" id="MobiDB-lite"/>
    </source>
</evidence>
<dbReference type="SUPFAM" id="SSF52540">
    <property type="entry name" value="P-loop containing nucleoside triphosphate hydrolases"/>
    <property type="match status" value="1"/>
</dbReference>
<accession>A0ABW6FPM1</accession>
<keyword evidence="7" id="KW-1185">Reference proteome</keyword>
<evidence type="ECO:0000256" key="3">
    <source>
        <dbReference type="ARBA" id="ARBA00022840"/>
    </source>
</evidence>
<dbReference type="PANTHER" id="PTHR24220">
    <property type="entry name" value="IMPORT ATP-BINDING PROTEIN"/>
    <property type="match status" value="1"/>
</dbReference>
<feature type="region of interest" description="Disordered" evidence="4">
    <location>
        <begin position="1"/>
        <end position="21"/>
    </location>
</feature>
<dbReference type="EMBL" id="JBHXIJ010000177">
    <property type="protein sequence ID" value="MFD5101663.1"/>
    <property type="molecule type" value="Genomic_DNA"/>
</dbReference>
<evidence type="ECO:0000259" key="5">
    <source>
        <dbReference type="PROSITE" id="PS50893"/>
    </source>
</evidence>
<dbReference type="Gene3D" id="3.40.50.300">
    <property type="entry name" value="P-loop containing nucleotide triphosphate hydrolases"/>
    <property type="match status" value="1"/>
</dbReference>
<evidence type="ECO:0000313" key="6">
    <source>
        <dbReference type="EMBL" id="MFD5101663.1"/>
    </source>
</evidence>
<keyword evidence="1" id="KW-0813">Transport</keyword>
<keyword evidence="3 6" id="KW-0067">ATP-binding</keyword>
<evidence type="ECO:0000256" key="1">
    <source>
        <dbReference type="ARBA" id="ARBA00022448"/>
    </source>
</evidence>
<dbReference type="CDD" id="cd03255">
    <property type="entry name" value="ABC_MJ0796_LolCDE_FtsE"/>
    <property type="match status" value="1"/>
</dbReference>
<evidence type="ECO:0000256" key="2">
    <source>
        <dbReference type="ARBA" id="ARBA00022741"/>
    </source>
</evidence>
<evidence type="ECO:0000313" key="7">
    <source>
        <dbReference type="Proteomes" id="UP001598448"/>
    </source>
</evidence>
<feature type="domain" description="ABC transporter" evidence="5">
    <location>
        <begin position="24"/>
        <end position="254"/>
    </location>
</feature>
<dbReference type="InterPro" id="IPR003439">
    <property type="entry name" value="ABC_transporter-like_ATP-bd"/>
</dbReference>
<dbReference type="InterPro" id="IPR015854">
    <property type="entry name" value="ABC_transpr_LolD-like"/>
</dbReference>
<dbReference type="PANTHER" id="PTHR24220:SF86">
    <property type="entry name" value="ABC TRANSPORTER ABCH.1"/>
    <property type="match status" value="1"/>
</dbReference>
<organism evidence="6 7">
    <name type="scientific">Streptomyces albidochromogenes</name>
    <dbReference type="NCBI Taxonomy" id="329524"/>
    <lineage>
        <taxon>Bacteria</taxon>
        <taxon>Bacillati</taxon>
        <taxon>Actinomycetota</taxon>
        <taxon>Actinomycetes</taxon>
        <taxon>Kitasatosporales</taxon>
        <taxon>Streptomycetaceae</taxon>
        <taxon>Streptomyces</taxon>
    </lineage>
</organism>